<dbReference type="PROSITE" id="PS00018">
    <property type="entry name" value="EF_HAND_1"/>
    <property type="match status" value="4"/>
</dbReference>
<dbReference type="eggNOG" id="ENOG5033EWM">
    <property type="taxonomic scope" value="Bacteria"/>
</dbReference>
<gene>
    <name evidence="3" type="ORF">Wenmar_03204</name>
</gene>
<feature type="domain" description="EF-hand" evidence="2">
    <location>
        <begin position="19"/>
        <end position="54"/>
    </location>
</feature>
<sequence length="192" mass="20477">MLRLDKNTTLALGTALALVAGPTLAQTASDWDLDGDGTLTRDEFTQSVGDAGVFANWDANDDGMIDQDELAGGAYDRYDADMNAELAGSEFESAQTDFGPEGRWSAGADWTSDYAGWDVDADGLLTRDEFRTGFADTPVLNDWDIDSDGMLNEEEFSGGVYGGYDPTGAGYIQEPGLAGVETDMGDEGFWSS</sequence>
<proteinExistence type="predicted"/>
<dbReference type="Proteomes" id="UP000035100">
    <property type="component" value="Unassembled WGS sequence"/>
</dbReference>
<organism evidence="3 4">
    <name type="scientific">Wenxinia marina DSM 24838</name>
    <dbReference type="NCBI Taxonomy" id="1123501"/>
    <lineage>
        <taxon>Bacteria</taxon>
        <taxon>Pseudomonadati</taxon>
        <taxon>Pseudomonadota</taxon>
        <taxon>Alphaproteobacteria</taxon>
        <taxon>Rhodobacterales</taxon>
        <taxon>Roseobacteraceae</taxon>
        <taxon>Wenxinia</taxon>
    </lineage>
</organism>
<dbReference type="GO" id="GO:0005509">
    <property type="term" value="F:calcium ion binding"/>
    <property type="evidence" value="ECO:0007669"/>
    <property type="project" value="InterPro"/>
</dbReference>
<accession>A0A0D0Q101</accession>
<evidence type="ECO:0000256" key="1">
    <source>
        <dbReference type="SAM" id="SignalP"/>
    </source>
</evidence>
<evidence type="ECO:0000313" key="3">
    <source>
        <dbReference type="EMBL" id="KIQ68194.1"/>
    </source>
</evidence>
<dbReference type="Gene3D" id="1.10.238.10">
    <property type="entry name" value="EF-hand"/>
    <property type="match status" value="1"/>
</dbReference>
<dbReference type="EMBL" id="AONG01000016">
    <property type="protein sequence ID" value="KIQ68194.1"/>
    <property type="molecule type" value="Genomic_DNA"/>
</dbReference>
<dbReference type="Pfam" id="PF13202">
    <property type="entry name" value="EF-hand_5"/>
    <property type="match status" value="2"/>
</dbReference>
<evidence type="ECO:0000259" key="2">
    <source>
        <dbReference type="PROSITE" id="PS50222"/>
    </source>
</evidence>
<dbReference type="AlphaFoldDB" id="A0A0D0Q101"/>
<protein>
    <submittedName>
        <fullName evidence="3">Wenxma_15, whole genome shotgun sequence</fullName>
    </submittedName>
</protein>
<comment type="caution">
    <text evidence="3">The sequence shown here is derived from an EMBL/GenBank/DDBJ whole genome shotgun (WGS) entry which is preliminary data.</text>
</comment>
<keyword evidence="1" id="KW-0732">Signal</keyword>
<reference evidence="3 4" key="1">
    <citation type="submission" date="2013-01" db="EMBL/GenBank/DDBJ databases">
        <authorList>
            <person name="Fiebig A."/>
            <person name="Goeker M."/>
            <person name="Klenk H.-P.P."/>
        </authorList>
    </citation>
    <scope>NUCLEOTIDE SEQUENCE [LARGE SCALE GENOMIC DNA]</scope>
    <source>
        <strain evidence="3 4">DSM 24838</strain>
    </source>
</reference>
<dbReference type="SUPFAM" id="SSF47473">
    <property type="entry name" value="EF-hand"/>
    <property type="match status" value="1"/>
</dbReference>
<feature type="signal peptide" evidence="1">
    <location>
        <begin position="1"/>
        <end position="25"/>
    </location>
</feature>
<feature type="chain" id="PRO_5002218768" evidence="1">
    <location>
        <begin position="26"/>
        <end position="192"/>
    </location>
</feature>
<dbReference type="STRING" id="1123501.Wenmar_03204"/>
<name>A0A0D0Q101_9RHOB</name>
<evidence type="ECO:0000313" key="4">
    <source>
        <dbReference type="Proteomes" id="UP000035100"/>
    </source>
</evidence>
<dbReference type="InterPro" id="IPR011992">
    <property type="entry name" value="EF-hand-dom_pair"/>
</dbReference>
<dbReference type="PROSITE" id="PS50222">
    <property type="entry name" value="EF_HAND_2"/>
    <property type="match status" value="1"/>
</dbReference>
<dbReference type="PATRIC" id="fig|1123501.6.peg.3326"/>
<dbReference type="InterPro" id="IPR002048">
    <property type="entry name" value="EF_hand_dom"/>
</dbReference>
<keyword evidence="4" id="KW-1185">Reference proteome</keyword>
<dbReference type="OrthoDB" id="7659251at2"/>
<dbReference type="RefSeq" id="WP_018302314.1">
    <property type="nucleotide sequence ID" value="NZ_KB902283.1"/>
</dbReference>
<dbReference type="InterPro" id="IPR018247">
    <property type="entry name" value="EF_Hand_1_Ca_BS"/>
</dbReference>